<feature type="transmembrane region" description="Helical" evidence="7">
    <location>
        <begin position="85"/>
        <end position="106"/>
    </location>
</feature>
<evidence type="ECO:0000256" key="5">
    <source>
        <dbReference type="ARBA" id="ARBA00022989"/>
    </source>
</evidence>
<reference evidence="8" key="1">
    <citation type="submission" date="2019-05" db="EMBL/GenBank/DDBJ databases">
        <authorList>
            <consortium name="Pathogen Informatics"/>
        </authorList>
    </citation>
    <scope>NUCLEOTIDE SEQUENCE [LARGE SCALE GENOMIC DNA]</scope>
    <source>
        <strain evidence="8">NCTC12965</strain>
    </source>
</reference>
<sequence length="115" mass="11698">MGTGVQHPLQLLPGLMILGFGQALSMTPLLNWVLGLAKEHQAGMAAGLVSTVQQVGGALGIAASGMFLCSAAGPGGAEPQHYARAFAGAMGYNLLAMLVALVLLLYTHRQLGRGG</sequence>
<name>A0A4U9UE79_SERFO</name>
<evidence type="ECO:0000256" key="7">
    <source>
        <dbReference type="SAM" id="Phobius"/>
    </source>
</evidence>
<keyword evidence="4 7" id="KW-0812">Transmembrane</keyword>
<dbReference type="AlphaFoldDB" id="A0A4U9UE79"/>
<gene>
    <name evidence="8" type="ORF">NCTC12965_02553</name>
</gene>
<evidence type="ECO:0000256" key="4">
    <source>
        <dbReference type="ARBA" id="ARBA00022692"/>
    </source>
</evidence>
<evidence type="ECO:0000256" key="2">
    <source>
        <dbReference type="ARBA" id="ARBA00022448"/>
    </source>
</evidence>
<dbReference type="Gene3D" id="1.20.1250.20">
    <property type="entry name" value="MFS general substrate transporter like domains"/>
    <property type="match status" value="1"/>
</dbReference>
<dbReference type="PANTHER" id="PTHR42718">
    <property type="entry name" value="MAJOR FACILITATOR SUPERFAMILY MULTIDRUG TRANSPORTER MFSC"/>
    <property type="match status" value="1"/>
</dbReference>
<keyword evidence="3" id="KW-1003">Cell membrane</keyword>
<feature type="transmembrane region" description="Helical" evidence="7">
    <location>
        <begin position="12"/>
        <end position="34"/>
    </location>
</feature>
<dbReference type="InterPro" id="IPR036259">
    <property type="entry name" value="MFS_trans_sf"/>
</dbReference>
<evidence type="ECO:0008006" key="9">
    <source>
        <dbReference type="Google" id="ProtNLM"/>
    </source>
</evidence>
<keyword evidence="2" id="KW-0813">Transport</keyword>
<keyword evidence="6 7" id="KW-0472">Membrane</keyword>
<dbReference type="GO" id="GO:0005886">
    <property type="term" value="C:plasma membrane"/>
    <property type="evidence" value="ECO:0007669"/>
    <property type="project" value="UniProtKB-SubCell"/>
</dbReference>
<evidence type="ECO:0000256" key="3">
    <source>
        <dbReference type="ARBA" id="ARBA00022475"/>
    </source>
</evidence>
<keyword evidence="5 7" id="KW-1133">Transmembrane helix</keyword>
<dbReference type="SUPFAM" id="SSF103473">
    <property type="entry name" value="MFS general substrate transporter"/>
    <property type="match status" value="1"/>
</dbReference>
<evidence type="ECO:0000256" key="1">
    <source>
        <dbReference type="ARBA" id="ARBA00004651"/>
    </source>
</evidence>
<dbReference type="EMBL" id="CABEEZ010000052">
    <property type="protein sequence ID" value="VTR27461.1"/>
    <property type="molecule type" value="Genomic_DNA"/>
</dbReference>
<protein>
    <recommendedName>
        <fullName evidence="9">High-copy suppressor of rspA</fullName>
    </recommendedName>
</protein>
<dbReference type="PANTHER" id="PTHR42718:SF46">
    <property type="entry name" value="BLR6921 PROTEIN"/>
    <property type="match status" value="1"/>
</dbReference>
<comment type="subcellular location">
    <subcellularLocation>
        <location evidence="1">Cell membrane</location>
        <topology evidence="1">Multi-pass membrane protein</topology>
    </subcellularLocation>
</comment>
<accession>A0A4U9UE79</accession>
<organism evidence="8">
    <name type="scientific">Serratia fonticola</name>
    <dbReference type="NCBI Taxonomy" id="47917"/>
    <lineage>
        <taxon>Bacteria</taxon>
        <taxon>Pseudomonadati</taxon>
        <taxon>Pseudomonadota</taxon>
        <taxon>Gammaproteobacteria</taxon>
        <taxon>Enterobacterales</taxon>
        <taxon>Yersiniaceae</taxon>
        <taxon>Serratia</taxon>
    </lineage>
</organism>
<evidence type="ECO:0000256" key="6">
    <source>
        <dbReference type="ARBA" id="ARBA00023136"/>
    </source>
</evidence>
<evidence type="ECO:0000313" key="8">
    <source>
        <dbReference type="EMBL" id="VTR27461.1"/>
    </source>
</evidence>
<proteinExistence type="predicted"/>
<feature type="transmembrane region" description="Helical" evidence="7">
    <location>
        <begin position="55"/>
        <end position="73"/>
    </location>
</feature>